<dbReference type="Proteomes" id="UP000740413">
    <property type="component" value="Unassembled WGS sequence"/>
</dbReference>
<keyword evidence="1" id="KW-1133">Transmembrane helix</keyword>
<protein>
    <recommendedName>
        <fullName evidence="4">50S ribosomal protein L27</fullName>
    </recommendedName>
</protein>
<sequence length="146" mass="16152">MYEIIQSVHSYLAYVVLVLLFLAVANAIMGWVGNKVFNMGKDLRLSLFTLILAHIQLLVGLILYFVSPSGLQAIQALGMGGLNSASRLLAVEHPFINIIAIVLITIGWSRHKKFVDGKNKFKSIAIFYGLGLVLILSRIPWGQWLG</sequence>
<feature type="transmembrane region" description="Helical" evidence="1">
    <location>
        <begin position="87"/>
        <end position="109"/>
    </location>
</feature>
<comment type="caution">
    <text evidence="2">The sequence shown here is derived from an EMBL/GenBank/DDBJ whole genome shotgun (WGS) entry which is preliminary data.</text>
</comment>
<evidence type="ECO:0000313" key="3">
    <source>
        <dbReference type="Proteomes" id="UP000740413"/>
    </source>
</evidence>
<reference evidence="3" key="1">
    <citation type="submission" date="2023-07" db="EMBL/GenBank/DDBJ databases">
        <title>Zobellia barbeyronii sp. nov., a new marine flavobacterium, isolated from green and red algae.</title>
        <authorList>
            <person name="Nedashkovskaya O.I."/>
            <person name="Otstavnykh N."/>
            <person name="Zhukova N."/>
            <person name="Guzev K."/>
            <person name="Chausova V."/>
            <person name="Tekutyeva L."/>
            <person name="Mikhailov V."/>
            <person name="Isaeva M."/>
        </authorList>
    </citation>
    <scope>NUCLEOTIDE SEQUENCE [LARGE SCALE GENOMIC DNA]</scope>
    <source>
        <strain evidence="3">KMM 6746</strain>
    </source>
</reference>
<name>A0ABS5W9P2_9FLAO</name>
<feature type="transmembrane region" description="Helical" evidence="1">
    <location>
        <begin position="12"/>
        <end position="33"/>
    </location>
</feature>
<keyword evidence="1" id="KW-0812">Transmembrane</keyword>
<organism evidence="2 3">
    <name type="scientific">Zobellia barbeyronii</name>
    <dbReference type="NCBI Taxonomy" id="2748009"/>
    <lineage>
        <taxon>Bacteria</taxon>
        <taxon>Pseudomonadati</taxon>
        <taxon>Bacteroidota</taxon>
        <taxon>Flavobacteriia</taxon>
        <taxon>Flavobacteriales</taxon>
        <taxon>Flavobacteriaceae</taxon>
        <taxon>Zobellia</taxon>
    </lineage>
</organism>
<feature type="transmembrane region" description="Helical" evidence="1">
    <location>
        <begin position="45"/>
        <end position="67"/>
    </location>
</feature>
<evidence type="ECO:0000256" key="1">
    <source>
        <dbReference type="SAM" id="Phobius"/>
    </source>
</evidence>
<keyword evidence="1" id="KW-0472">Membrane</keyword>
<evidence type="ECO:0008006" key="4">
    <source>
        <dbReference type="Google" id="ProtNLM"/>
    </source>
</evidence>
<accession>A0ABS5W9P2</accession>
<gene>
    <name evidence="2" type="ORF">HW347_02230</name>
</gene>
<dbReference type="RefSeq" id="WP_155597854.1">
    <property type="nucleotide sequence ID" value="NZ_JACATN010000001.1"/>
</dbReference>
<proteinExistence type="predicted"/>
<feature type="transmembrane region" description="Helical" evidence="1">
    <location>
        <begin position="121"/>
        <end position="141"/>
    </location>
</feature>
<evidence type="ECO:0000313" key="2">
    <source>
        <dbReference type="EMBL" id="MBT2160062.1"/>
    </source>
</evidence>
<dbReference type="EMBL" id="JACATN010000001">
    <property type="protein sequence ID" value="MBT2160062.1"/>
    <property type="molecule type" value="Genomic_DNA"/>
</dbReference>
<keyword evidence="3" id="KW-1185">Reference proteome</keyword>